<gene>
    <name evidence="2" type="ORF">SCCGRSA3_02565</name>
</gene>
<keyword evidence="1" id="KW-0812">Transmembrane</keyword>
<dbReference type="Proteomes" id="UP000029383">
    <property type="component" value="Unassembled WGS sequence"/>
</dbReference>
<feature type="transmembrane region" description="Helical" evidence="1">
    <location>
        <begin position="137"/>
        <end position="157"/>
    </location>
</feature>
<feature type="transmembrane region" description="Helical" evidence="1">
    <location>
        <begin position="44"/>
        <end position="65"/>
    </location>
</feature>
<sequence>MPHFVPETLLECNIPNRLFDSFLADFVFYFVYCKTRKGQFGLESAIIIIGIIIAIIAIVNATLAWSDVLESNFVKLITDMPVFEYDVSNGIETGNENFELYMLLRNISFYIFLAAMFVAGISFMLEHVNWVPPETAINIISKSVFYIIFFFVFPALWDLSATMVEESSLWILNPEDPQNPIQKVEFIFSKLGAIEAPEVSFDGIVAGIGDPVGVFEGFFLNVFLAAFKAIALIIFVFLVFIIGTIRMVFTAVLIIGLPVILTLSLIPWFFGITKKLLEALTGLLIAPIIAAIVIVAGSAYLGTIETSAELEQGAIQQWFSALAVMALAVFIPVMLVPMLGSLVSSITTMTTGAVSSGAMLTGMAGMGGVRGGFGALRGFAGTQFGTAHPSWLEMAKAGFSRAGMSAFVRGSGTGSLEGLGAGGAVAAGTTLGAVPGGDHSIGHTLGRMGTHMMRDVGVQQAQMGVRMGENHIVTNEHRRLANEFAAIENDLKTDPIENMGNIDAGQKILNDSQVRDSFLNERRNHIANYERFSDEMKKDLETKELQLMNQHPAAVGKMINEMKSFTGSKQDSLNSENPT</sequence>
<proteinExistence type="predicted"/>
<keyword evidence="1" id="KW-1133">Transmembrane helix</keyword>
<feature type="transmembrane region" description="Helical" evidence="1">
    <location>
        <begin position="276"/>
        <end position="297"/>
    </location>
</feature>
<accession>A0A087RQL6</accession>
<dbReference type="AlphaFoldDB" id="A0A087RQL6"/>
<comment type="caution">
    <text evidence="2">The sequence shown here is derived from an EMBL/GenBank/DDBJ whole genome shotgun (WGS) entry which is preliminary data.</text>
</comment>
<feature type="transmembrane region" description="Helical" evidence="1">
    <location>
        <begin position="107"/>
        <end position="125"/>
    </location>
</feature>
<feature type="transmembrane region" description="Helical" evidence="1">
    <location>
        <begin position="218"/>
        <end position="241"/>
    </location>
</feature>
<dbReference type="EMBL" id="JOTD01000095">
    <property type="protein sequence ID" value="KFM15770.1"/>
    <property type="molecule type" value="Genomic_DNA"/>
</dbReference>
<name>A0A087RQL6_9ARCH</name>
<keyword evidence="3" id="KW-1185">Reference proteome</keyword>
<evidence type="ECO:0000313" key="3">
    <source>
        <dbReference type="Proteomes" id="UP000029383"/>
    </source>
</evidence>
<evidence type="ECO:0000313" key="2">
    <source>
        <dbReference type="EMBL" id="KFM15770.1"/>
    </source>
</evidence>
<organism evidence="2 3">
    <name type="scientific">Marine Group I thaumarchaeote SCGC RSA3</name>
    <dbReference type="NCBI Taxonomy" id="1503183"/>
    <lineage>
        <taxon>Archaea</taxon>
        <taxon>Nitrososphaerota</taxon>
        <taxon>Marine Group I</taxon>
    </lineage>
</organism>
<protein>
    <recommendedName>
        <fullName evidence="4">TrbL/VirB6 plasmid conjugal transfer protein</fullName>
    </recommendedName>
</protein>
<feature type="transmembrane region" description="Helical" evidence="1">
    <location>
        <begin position="318"/>
        <end position="340"/>
    </location>
</feature>
<feature type="transmembrane region" description="Helical" evidence="1">
    <location>
        <begin position="248"/>
        <end position="270"/>
    </location>
</feature>
<keyword evidence="1" id="KW-0472">Membrane</keyword>
<evidence type="ECO:0008006" key="4">
    <source>
        <dbReference type="Google" id="ProtNLM"/>
    </source>
</evidence>
<evidence type="ECO:0000256" key="1">
    <source>
        <dbReference type="SAM" id="Phobius"/>
    </source>
</evidence>
<reference evidence="2 3" key="1">
    <citation type="submission" date="2014-06" db="EMBL/GenBank/DDBJ databases">
        <authorList>
            <person name="Ngugi D.K."/>
            <person name="Blom J."/>
            <person name="Alam I."/>
            <person name="Rashid M."/>
            <person name="Baalawi W."/>
            <person name="Zhang G."/>
            <person name="Hikmawan T."/>
            <person name="Guan Y."/>
            <person name="Antunes A."/>
            <person name="Siam R."/>
            <person name="El-Dorry H."/>
            <person name="Bajic V."/>
            <person name="Stingl U."/>
        </authorList>
    </citation>
    <scope>NUCLEOTIDE SEQUENCE [LARGE SCALE GENOMIC DNA]</scope>
    <source>
        <strain evidence="2">SCGC RSA3</strain>
    </source>
</reference>